<accession>A0A8S5Q0Y2</accession>
<reference evidence="2" key="1">
    <citation type="journal article" date="2021" name="Proc. Natl. Acad. Sci. U.S.A.">
        <title>A Catalog of Tens of Thousands of Viruses from Human Metagenomes Reveals Hidden Associations with Chronic Diseases.</title>
        <authorList>
            <person name="Tisza M.J."/>
            <person name="Buck C.B."/>
        </authorList>
    </citation>
    <scope>NUCLEOTIDE SEQUENCE</scope>
    <source>
        <strain evidence="2">CtOrJ23</strain>
    </source>
</reference>
<name>A0A8S5Q0Y2_9CAUD</name>
<keyword evidence="1" id="KW-0175">Coiled coil</keyword>
<evidence type="ECO:0008006" key="3">
    <source>
        <dbReference type="Google" id="ProtNLM"/>
    </source>
</evidence>
<feature type="coiled-coil region" evidence="1">
    <location>
        <begin position="6"/>
        <end position="36"/>
    </location>
</feature>
<sequence length="141" mass="16112">MTLAELRTLKNKYPGLKAEKLDLEDEKEEIENKTITDTVKGSSTEYPYLSVPVGIEGHKLTSADRHKLALINSKIDAIISTLTLIDELIDSIDDSTVRYAVRHYIKKGESWKEIHQQLGNYSSNRSEAALRMKVQRTIKYF</sequence>
<dbReference type="EMBL" id="BK015557">
    <property type="protein sequence ID" value="DAE12818.1"/>
    <property type="molecule type" value="Genomic_DNA"/>
</dbReference>
<proteinExistence type="predicted"/>
<organism evidence="2">
    <name type="scientific">Siphoviridae sp. ctOrJ23</name>
    <dbReference type="NCBI Taxonomy" id="2825481"/>
    <lineage>
        <taxon>Viruses</taxon>
        <taxon>Duplodnaviria</taxon>
        <taxon>Heunggongvirae</taxon>
        <taxon>Uroviricota</taxon>
        <taxon>Caudoviricetes</taxon>
    </lineage>
</organism>
<protein>
    <recommendedName>
        <fullName evidence="3">DUF1492 domain-containing protein</fullName>
    </recommendedName>
</protein>
<evidence type="ECO:0000256" key="1">
    <source>
        <dbReference type="SAM" id="Coils"/>
    </source>
</evidence>
<evidence type="ECO:0000313" key="2">
    <source>
        <dbReference type="EMBL" id="DAE12818.1"/>
    </source>
</evidence>